<evidence type="ECO:0000313" key="1">
    <source>
        <dbReference type="EMBL" id="KAK7306660.1"/>
    </source>
</evidence>
<accession>A0AAN9JW98</accession>
<keyword evidence="2" id="KW-1185">Reference proteome</keyword>
<protein>
    <submittedName>
        <fullName evidence="1">Uncharacterized protein</fullName>
    </submittedName>
</protein>
<proteinExistence type="predicted"/>
<organism evidence="1 2">
    <name type="scientific">Canavalia gladiata</name>
    <name type="common">Sword bean</name>
    <name type="synonym">Dolichos gladiatus</name>
    <dbReference type="NCBI Taxonomy" id="3824"/>
    <lineage>
        <taxon>Eukaryota</taxon>
        <taxon>Viridiplantae</taxon>
        <taxon>Streptophyta</taxon>
        <taxon>Embryophyta</taxon>
        <taxon>Tracheophyta</taxon>
        <taxon>Spermatophyta</taxon>
        <taxon>Magnoliopsida</taxon>
        <taxon>eudicotyledons</taxon>
        <taxon>Gunneridae</taxon>
        <taxon>Pentapetalae</taxon>
        <taxon>rosids</taxon>
        <taxon>fabids</taxon>
        <taxon>Fabales</taxon>
        <taxon>Fabaceae</taxon>
        <taxon>Papilionoideae</taxon>
        <taxon>50 kb inversion clade</taxon>
        <taxon>NPAAA clade</taxon>
        <taxon>indigoferoid/millettioid clade</taxon>
        <taxon>Phaseoleae</taxon>
        <taxon>Canavalia</taxon>
    </lineage>
</organism>
<dbReference type="Proteomes" id="UP001367508">
    <property type="component" value="Unassembled WGS sequence"/>
</dbReference>
<dbReference type="AlphaFoldDB" id="A0AAN9JW98"/>
<dbReference type="EMBL" id="JAYMYQ010000011">
    <property type="protein sequence ID" value="KAK7306660.1"/>
    <property type="molecule type" value="Genomic_DNA"/>
</dbReference>
<sequence>MPIVRCIHRKCEGACAVVGLDGPEDVAMKLAVRSKDESVSDTIHEIVTSQNAVGCILVSILLHINRIDMDAPCQFEPYRFEISQLAMASPRILSGPY</sequence>
<gene>
    <name evidence="1" type="ORF">VNO77_44612</name>
</gene>
<name>A0AAN9JW98_CANGL</name>
<evidence type="ECO:0000313" key="2">
    <source>
        <dbReference type="Proteomes" id="UP001367508"/>
    </source>
</evidence>
<reference evidence="1 2" key="1">
    <citation type="submission" date="2024-01" db="EMBL/GenBank/DDBJ databases">
        <title>The genomes of 5 underutilized Papilionoideae crops provide insights into root nodulation and disease resistanc.</title>
        <authorList>
            <person name="Jiang F."/>
        </authorList>
    </citation>
    <scope>NUCLEOTIDE SEQUENCE [LARGE SCALE GENOMIC DNA]</scope>
    <source>
        <strain evidence="1">LVBAO_FW01</strain>
        <tissue evidence="1">Leaves</tissue>
    </source>
</reference>
<comment type="caution">
    <text evidence="1">The sequence shown here is derived from an EMBL/GenBank/DDBJ whole genome shotgun (WGS) entry which is preliminary data.</text>
</comment>